<dbReference type="InterPro" id="IPR016024">
    <property type="entry name" value="ARM-type_fold"/>
</dbReference>
<proteinExistence type="predicted"/>
<dbReference type="Proteomes" id="UP000248790">
    <property type="component" value="Unassembled WGS sequence"/>
</dbReference>
<keyword evidence="1" id="KW-0732">Signal</keyword>
<name>A0A327WIS4_LARAB</name>
<dbReference type="SUPFAM" id="SSF48371">
    <property type="entry name" value="ARM repeat"/>
    <property type="match status" value="1"/>
</dbReference>
<feature type="signal peptide" evidence="1">
    <location>
        <begin position="1"/>
        <end position="20"/>
    </location>
</feature>
<dbReference type="AlphaFoldDB" id="A0A327WIS4"/>
<dbReference type="OrthoDB" id="1418210at2"/>
<evidence type="ECO:0000313" key="3">
    <source>
        <dbReference type="Proteomes" id="UP000248790"/>
    </source>
</evidence>
<organism evidence="2 3">
    <name type="scientific">Larkinella arboricola</name>
    <dbReference type="NCBI Taxonomy" id="643671"/>
    <lineage>
        <taxon>Bacteria</taxon>
        <taxon>Pseudomonadati</taxon>
        <taxon>Bacteroidota</taxon>
        <taxon>Cytophagia</taxon>
        <taxon>Cytophagales</taxon>
        <taxon>Spirosomataceae</taxon>
        <taxon>Larkinella</taxon>
    </lineage>
</organism>
<evidence type="ECO:0000256" key="1">
    <source>
        <dbReference type="SAM" id="SignalP"/>
    </source>
</evidence>
<dbReference type="Gene3D" id="1.25.10.10">
    <property type="entry name" value="Leucine-rich Repeat Variant"/>
    <property type="match status" value="1"/>
</dbReference>
<sequence length="328" mass="36270">MKLRSLVLVTVAMLGCTASSQTSHQTETCIQVLKDVAVCDDFWVKVHAVEYLIESGFREDADALIKTGLASFQNEPQKRIGYWRASYLNASHEAEKQGWLDRIKRAYLDTTGPDRIHAAETLAKLSYSFLHFGPNPVQNDQAGGGVLADFVRWGMALPKEPSQPVAYDSLLAAVRSTNQTSRKLAAYALGFIGALPAHQWPVLAQAALDEPDQSEAAAYLLSTAYALAPTPIEKQADVLNRIRQRLLTLQNSDRKADRIELCRALARKGTTDDVSLLLRYLNLENRIETVSDTTKSVHARDHPQNLDVQAAAAYALLQLEKRARSADI</sequence>
<feature type="chain" id="PRO_5016457277" description="HEAT repeat protein" evidence="1">
    <location>
        <begin position="21"/>
        <end position="328"/>
    </location>
</feature>
<dbReference type="RefSeq" id="WP_111631372.1">
    <property type="nucleotide sequence ID" value="NZ_QLMC01000010.1"/>
</dbReference>
<reference evidence="2 3" key="1">
    <citation type="submission" date="2018-06" db="EMBL/GenBank/DDBJ databases">
        <title>Genomic Encyclopedia of Archaeal and Bacterial Type Strains, Phase II (KMG-II): from individual species to whole genera.</title>
        <authorList>
            <person name="Goeker M."/>
        </authorList>
    </citation>
    <scope>NUCLEOTIDE SEQUENCE [LARGE SCALE GENOMIC DNA]</scope>
    <source>
        <strain evidence="2 3">DSM 21851</strain>
    </source>
</reference>
<evidence type="ECO:0008006" key="4">
    <source>
        <dbReference type="Google" id="ProtNLM"/>
    </source>
</evidence>
<keyword evidence="3" id="KW-1185">Reference proteome</keyword>
<dbReference type="InterPro" id="IPR011989">
    <property type="entry name" value="ARM-like"/>
</dbReference>
<dbReference type="PROSITE" id="PS51257">
    <property type="entry name" value="PROKAR_LIPOPROTEIN"/>
    <property type="match status" value="1"/>
</dbReference>
<evidence type="ECO:0000313" key="2">
    <source>
        <dbReference type="EMBL" id="RAJ91030.1"/>
    </source>
</evidence>
<protein>
    <recommendedName>
        <fullName evidence="4">HEAT repeat protein</fullName>
    </recommendedName>
</protein>
<accession>A0A327WIS4</accession>
<comment type="caution">
    <text evidence="2">The sequence shown here is derived from an EMBL/GenBank/DDBJ whole genome shotgun (WGS) entry which is preliminary data.</text>
</comment>
<gene>
    <name evidence="2" type="ORF">LX87_05371</name>
</gene>
<dbReference type="EMBL" id="QLMC01000010">
    <property type="protein sequence ID" value="RAJ91030.1"/>
    <property type="molecule type" value="Genomic_DNA"/>
</dbReference>